<dbReference type="Pfam" id="PF13439">
    <property type="entry name" value="Glyco_transf_4"/>
    <property type="match status" value="1"/>
</dbReference>
<dbReference type="GO" id="GO:0016757">
    <property type="term" value="F:glycosyltransferase activity"/>
    <property type="evidence" value="ECO:0007669"/>
    <property type="project" value="UniProtKB-KW"/>
</dbReference>
<keyword evidence="3" id="KW-0328">Glycosyltransferase</keyword>
<dbReference type="Pfam" id="PF00534">
    <property type="entry name" value="Glycos_transf_1"/>
    <property type="match status" value="1"/>
</dbReference>
<protein>
    <submittedName>
        <fullName evidence="3">Glycosyltransferase involved in cell wall biosynthesis</fullName>
        <ecNumber evidence="3">2.4.1.-</ecNumber>
    </submittedName>
</protein>
<dbReference type="PANTHER" id="PTHR45947:SF3">
    <property type="entry name" value="SULFOQUINOVOSYL TRANSFERASE SQD2"/>
    <property type="match status" value="1"/>
</dbReference>
<evidence type="ECO:0000313" key="4">
    <source>
        <dbReference type="Proteomes" id="UP001234354"/>
    </source>
</evidence>
<reference evidence="3" key="1">
    <citation type="submission" date="2023-07" db="EMBL/GenBank/DDBJ databases">
        <title>Functional and genomic diversity of the sorghum phyllosphere microbiome.</title>
        <authorList>
            <person name="Shade A."/>
        </authorList>
    </citation>
    <scope>NUCLEOTIDE SEQUENCE</scope>
    <source>
        <strain evidence="3">SORGH_AS_0908</strain>
    </source>
</reference>
<feature type="domain" description="Glycosyltransferase subfamily 4-like N-terminal" evidence="2">
    <location>
        <begin position="15"/>
        <end position="174"/>
    </location>
</feature>
<proteinExistence type="predicted"/>
<dbReference type="RefSeq" id="WP_306991819.1">
    <property type="nucleotide sequence ID" value="NZ_JAUTBB010000001.1"/>
</dbReference>
<sequence>MRVLHVYKTALPDSMGGIEQVVHTLACHAQARGVSSEVLTLCSDATQAGTCVHAGYTLHRLPRIAEVASMPVSLGLVRRYAQLARRADLIHYHFPWPFMDVLHFTASAGKPSVLTYHSDIVRQRHLLRLYRPLQRRLLRSVDRIVATSPKYLDSSAVLAEHRAKVEVIPIGLDTVPQHAASPQRMTDWRARLGPRFLLFVGVLRYYKGLRFLLQAAQGLQIPIAIAGDGPEAPALQAQAQALGLSHVHLLGHVDEADKHALLAACEALVFPSHLRSEAFGISLLEAAMHAKPMITCEIGTGTSFVNIANETGLVVPPGDPVALRDAMRHLWDHPDIAAAFGGHAEARYRRLFTAERMVDAYLPLYRSVCGTRGVGDRGRG</sequence>
<comment type="caution">
    <text evidence="3">The sequence shown here is derived from an EMBL/GenBank/DDBJ whole genome shotgun (WGS) entry which is preliminary data.</text>
</comment>
<dbReference type="InterPro" id="IPR050194">
    <property type="entry name" value="Glycosyltransferase_grp1"/>
</dbReference>
<feature type="domain" description="Glycosyl transferase family 1" evidence="1">
    <location>
        <begin position="190"/>
        <end position="342"/>
    </location>
</feature>
<organism evidence="3 4">
    <name type="scientific">Pseudoxanthomonas winnipegensis</name>
    <dbReference type="NCBI Taxonomy" id="2480810"/>
    <lineage>
        <taxon>Bacteria</taxon>
        <taxon>Pseudomonadati</taxon>
        <taxon>Pseudomonadota</taxon>
        <taxon>Gammaproteobacteria</taxon>
        <taxon>Lysobacterales</taxon>
        <taxon>Lysobacteraceae</taxon>
        <taxon>Pseudoxanthomonas</taxon>
    </lineage>
</organism>
<evidence type="ECO:0000313" key="3">
    <source>
        <dbReference type="EMBL" id="MDQ1118949.1"/>
    </source>
</evidence>
<keyword evidence="3" id="KW-0808">Transferase</keyword>
<accession>A0AAW8G934</accession>
<evidence type="ECO:0000259" key="1">
    <source>
        <dbReference type="Pfam" id="PF00534"/>
    </source>
</evidence>
<evidence type="ECO:0000259" key="2">
    <source>
        <dbReference type="Pfam" id="PF13439"/>
    </source>
</evidence>
<dbReference type="PANTHER" id="PTHR45947">
    <property type="entry name" value="SULFOQUINOVOSYL TRANSFERASE SQD2"/>
    <property type="match status" value="1"/>
</dbReference>
<gene>
    <name evidence="3" type="ORF">QE383_001257</name>
</gene>
<dbReference type="SUPFAM" id="SSF53756">
    <property type="entry name" value="UDP-Glycosyltransferase/glycogen phosphorylase"/>
    <property type="match status" value="1"/>
</dbReference>
<dbReference type="Gene3D" id="3.40.50.2000">
    <property type="entry name" value="Glycogen Phosphorylase B"/>
    <property type="match status" value="2"/>
</dbReference>
<name>A0AAW8G934_9GAMM</name>
<dbReference type="InterPro" id="IPR028098">
    <property type="entry name" value="Glyco_trans_4-like_N"/>
</dbReference>
<dbReference type="EC" id="2.4.1.-" evidence="3"/>
<dbReference type="Proteomes" id="UP001234354">
    <property type="component" value="Unassembled WGS sequence"/>
</dbReference>
<dbReference type="EMBL" id="JAUTBB010000001">
    <property type="protein sequence ID" value="MDQ1118949.1"/>
    <property type="molecule type" value="Genomic_DNA"/>
</dbReference>
<dbReference type="AlphaFoldDB" id="A0AAW8G934"/>
<dbReference type="InterPro" id="IPR001296">
    <property type="entry name" value="Glyco_trans_1"/>
</dbReference>